<evidence type="ECO:0000313" key="1">
    <source>
        <dbReference type="EMBL" id="MCU4742724.1"/>
    </source>
</evidence>
<dbReference type="SUPFAM" id="SSF88713">
    <property type="entry name" value="Glycoside hydrolase/deacetylase"/>
    <property type="match status" value="1"/>
</dbReference>
<reference evidence="1" key="1">
    <citation type="submission" date="2022-09" db="EMBL/GenBank/DDBJ databases">
        <title>Enrichment on poylsaccharides allowed isolation of novel metabolic and taxonomic groups of Haloarchaea.</title>
        <authorList>
            <person name="Sorokin D.Y."/>
            <person name="Elcheninov A.G."/>
            <person name="Khizhniak T.V."/>
            <person name="Kolganova T.V."/>
            <person name="Kublanov I.V."/>
        </authorList>
    </citation>
    <scope>NUCLEOTIDE SEQUENCE</scope>
    <source>
        <strain evidence="1">AArc-xg1-1</strain>
    </source>
</reference>
<dbReference type="Proteomes" id="UP001321018">
    <property type="component" value="Unassembled WGS sequence"/>
</dbReference>
<gene>
    <name evidence="1" type="ORF">OB960_15120</name>
</gene>
<evidence type="ECO:0008006" key="3">
    <source>
        <dbReference type="Google" id="ProtNLM"/>
    </source>
</evidence>
<accession>A0AAP2Z251</accession>
<evidence type="ECO:0000313" key="2">
    <source>
        <dbReference type="Proteomes" id="UP001321018"/>
    </source>
</evidence>
<protein>
    <recommendedName>
        <fullName evidence="3">Polysaccharide deacetylase</fullName>
    </recommendedName>
</protein>
<dbReference type="EMBL" id="JAOPKA010000010">
    <property type="protein sequence ID" value="MCU4742724.1"/>
    <property type="molecule type" value="Genomic_DNA"/>
</dbReference>
<proteinExistence type="predicted"/>
<dbReference type="GO" id="GO:0005975">
    <property type="term" value="P:carbohydrate metabolic process"/>
    <property type="evidence" value="ECO:0007669"/>
    <property type="project" value="InterPro"/>
</dbReference>
<organism evidence="1 2">
    <name type="scientific">Natronoglomus mannanivorans</name>
    <dbReference type="NCBI Taxonomy" id="2979990"/>
    <lineage>
        <taxon>Archaea</taxon>
        <taxon>Methanobacteriati</taxon>
        <taxon>Methanobacteriota</taxon>
        <taxon>Stenosarchaea group</taxon>
        <taxon>Halobacteria</taxon>
        <taxon>Halobacteriales</taxon>
        <taxon>Natrialbaceae</taxon>
        <taxon>Natronoglomus</taxon>
    </lineage>
</organism>
<name>A0AAP2Z251_9EURY</name>
<comment type="caution">
    <text evidence="1">The sequence shown here is derived from an EMBL/GenBank/DDBJ whole genome shotgun (WGS) entry which is preliminary data.</text>
</comment>
<dbReference type="InterPro" id="IPR011330">
    <property type="entry name" value="Glyco_hydro/deAcase_b/a-brl"/>
</dbReference>
<sequence length="282" mass="32121">MNIRDFTFEKYDRLLEAAGENGYDVLTVADYLSRDELPERYVVLRHDVDRKVDIARSMAHLEASHDVRSTYYFRTSTFDPEIVTELEDLGHEIGYHYEELARVGGDIEEAYDRFEENLAAFRRHVDVRTACSHGSPLSSHLNLDMWQDDRPPAAFDLLGEAYLSTETDDSDPDELSYCSDTGRHWGMVDPVYGLVETTDDLIELLEVGSCPQLYVLAHPGRWSRNRPEFVERVAWDIAAESGKQAVKPVHSIQQRAGTFSGALARTTARSIMISRQLLSSRK</sequence>
<dbReference type="AlphaFoldDB" id="A0AAP2Z251"/>
<dbReference type="RefSeq" id="WP_338004544.1">
    <property type="nucleotide sequence ID" value="NZ_JAOPKA010000010.1"/>
</dbReference>